<gene>
    <name evidence="2" type="ORF">GWO12_06585</name>
</gene>
<evidence type="ECO:0000313" key="3">
    <source>
        <dbReference type="Proteomes" id="UP000702544"/>
    </source>
</evidence>
<organism evidence="2 3">
    <name type="scientific">Candidatus Kutchimonas denitrificans</name>
    <dbReference type="NCBI Taxonomy" id="3056748"/>
    <lineage>
        <taxon>Bacteria</taxon>
        <taxon>Pseudomonadati</taxon>
        <taxon>Gemmatimonadota</taxon>
        <taxon>Gemmatimonadia</taxon>
        <taxon>Candidatus Palauibacterales</taxon>
        <taxon>Candidatus Palauibacteraceae</taxon>
        <taxon>Candidatus Kutchimonas</taxon>
    </lineage>
</organism>
<proteinExistence type="predicted"/>
<accession>A0AAE4Z6Q4</accession>
<feature type="signal peptide" evidence="1">
    <location>
        <begin position="1"/>
        <end position="21"/>
    </location>
</feature>
<name>A0AAE4Z6Q4_9BACT</name>
<reference evidence="2 3" key="1">
    <citation type="submission" date="2020-01" db="EMBL/GenBank/DDBJ databases">
        <title>Genomes assembled from Gulf of Kutch pelagic sediment metagenomes.</title>
        <authorList>
            <person name="Chandrashekar M."/>
            <person name="Mahajan M.S."/>
            <person name="Dave K.J."/>
            <person name="Vatsa P."/>
            <person name="Nathani N.M."/>
        </authorList>
    </citation>
    <scope>NUCLEOTIDE SEQUENCE [LARGE SCALE GENOMIC DNA]</scope>
    <source>
        <strain evidence="2">KS3-K002</strain>
    </source>
</reference>
<dbReference type="InterPro" id="IPR036280">
    <property type="entry name" value="Multihaem_cyt_sf"/>
</dbReference>
<dbReference type="SUPFAM" id="SSF48695">
    <property type="entry name" value="Multiheme cytochromes"/>
    <property type="match status" value="1"/>
</dbReference>
<sequence>MSFFRTTLGALLVAGMLAADAGYGVAQTGETAAPESHDSEWWRTHGKDAQANAQLCDVCHAREYCTRCHVNEYDVPEIQGLSSDPDAAAYVASREWPAPPTHTPFFLEGHQAAAASATASCSVCHVVEQQCQSCHLGSETLERPRDSNAPELYHPMNFLQIHSAAAWNQEAECTSCHNPEVFCRSCHTTLGYASRDGSTVTGFHNENQNFVLGHGQAARQGLEACASCHAQQDCLQCHSARFGRRVNPHGPGFDAEKLRSKNRGLCLFCHFSVPGEP</sequence>
<evidence type="ECO:0000256" key="1">
    <source>
        <dbReference type="SAM" id="SignalP"/>
    </source>
</evidence>
<dbReference type="Proteomes" id="UP000702544">
    <property type="component" value="Unassembled WGS sequence"/>
</dbReference>
<dbReference type="EMBL" id="JAACAK010000047">
    <property type="protein sequence ID" value="NIR74765.1"/>
    <property type="molecule type" value="Genomic_DNA"/>
</dbReference>
<dbReference type="AlphaFoldDB" id="A0AAE4Z6Q4"/>
<dbReference type="Gene3D" id="3.90.10.10">
    <property type="entry name" value="Cytochrome C3"/>
    <property type="match status" value="1"/>
</dbReference>
<protein>
    <submittedName>
        <fullName evidence="2">Uncharacterized protein</fullName>
    </submittedName>
</protein>
<feature type="chain" id="PRO_5042122305" evidence="1">
    <location>
        <begin position="22"/>
        <end position="277"/>
    </location>
</feature>
<evidence type="ECO:0000313" key="2">
    <source>
        <dbReference type="EMBL" id="NIR74765.1"/>
    </source>
</evidence>
<keyword evidence="1" id="KW-0732">Signal</keyword>
<comment type="caution">
    <text evidence="2">The sequence shown here is derived from an EMBL/GenBank/DDBJ whole genome shotgun (WGS) entry which is preliminary data.</text>
</comment>